<evidence type="ECO:0000313" key="2">
    <source>
        <dbReference type="EMBL" id="EAU41850.1"/>
    </source>
</evidence>
<dbReference type="AlphaFoldDB" id="Q0G3I1"/>
<organism evidence="2 3">
    <name type="scientific">Fulvimarina pelagi HTCC2506</name>
    <dbReference type="NCBI Taxonomy" id="314231"/>
    <lineage>
        <taxon>Bacteria</taxon>
        <taxon>Pseudomonadati</taxon>
        <taxon>Pseudomonadota</taxon>
        <taxon>Alphaproteobacteria</taxon>
        <taxon>Hyphomicrobiales</taxon>
        <taxon>Aurantimonadaceae</taxon>
        <taxon>Fulvimarina</taxon>
    </lineage>
</organism>
<comment type="caution">
    <text evidence="2">The sequence shown here is derived from an EMBL/GenBank/DDBJ whole genome shotgun (WGS) entry which is preliminary data.</text>
</comment>
<reference evidence="2 3" key="1">
    <citation type="journal article" date="2010" name="J. Bacteriol.">
        <title>Genome sequence of Fulvimarina pelagi HTCC2506T, a Mn(II)-oxidizing alphaproteobacterium possessing an aerobic anoxygenic photosynthetic gene cluster and Xanthorhodopsin.</title>
        <authorList>
            <person name="Kang I."/>
            <person name="Oh H.M."/>
            <person name="Lim S.I."/>
            <person name="Ferriera S."/>
            <person name="Giovannoni S.J."/>
            <person name="Cho J.C."/>
        </authorList>
    </citation>
    <scope>NUCLEOTIDE SEQUENCE [LARGE SCALE GENOMIC DNA]</scope>
    <source>
        <strain evidence="2 3">HTCC2506</strain>
    </source>
</reference>
<dbReference type="HOGENOM" id="CLU_3135994_0_0_5"/>
<accession>Q0G3I1</accession>
<name>Q0G3I1_9HYPH</name>
<evidence type="ECO:0000256" key="1">
    <source>
        <dbReference type="SAM" id="MobiDB-lite"/>
    </source>
</evidence>
<dbReference type="EMBL" id="AATP01000002">
    <property type="protein sequence ID" value="EAU41850.1"/>
    <property type="molecule type" value="Genomic_DNA"/>
</dbReference>
<evidence type="ECO:0000313" key="3">
    <source>
        <dbReference type="Proteomes" id="UP000004310"/>
    </source>
</evidence>
<proteinExistence type="predicted"/>
<sequence>MPAGLIGVKVSGIVRPDRPRTNGSERALRGDGDDESSVLRLFATSRNLS</sequence>
<gene>
    <name evidence="2" type="ORF">FP2506_15494</name>
</gene>
<protein>
    <submittedName>
        <fullName evidence="2">Uncharacterized protein</fullName>
    </submittedName>
</protein>
<feature type="region of interest" description="Disordered" evidence="1">
    <location>
        <begin position="14"/>
        <end position="34"/>
    </location>
</feature>
<keyword evidence="3" id="KW-1185">Reference proteome</keyword>
<dbReference type="Proteomes" id="UP000004310">
    <property type="component" value="Unassembled WGS sequence"/>
</dbReference>